<dbReference type="InterPro" id="IPR019800">
    <property type="entry name" value="Glyco_hydro_3_AS"/>
</dbReference>
<comment type="caution">
    <text evidence="6">The sequence shown here is derived from an EMBL/GenBank/DDBJ whole genome shotgun (WGS) entry which is preliminary data.</text>
</comment>
<dbReference type="SUPFAM" id="SSF51445">
    <property type="entry name" value="(Trans)glycosidases"/>
    <property type="match status" value="1"/>
</dbReference>
<dbReference type="Proteomes" id="UP000004508">
    <property type="component" value="Unassembled WGS sequence"/>
</dbReference>
<comment type="similarity">
    <text evidence="1 4">Belongs to the glycosyl hydrolase 3 family.</text>
</comment>
<dbReference type="PANTHER" id="PTHR42715">
    <property type="entry name" value="BETA-GLUCOSIDASE"/>
    <property type="match status" value="1"/>
</dbReference>
<dbReference type="InterPro" id="IPR036881">
    <property type="entry name" value="Glyco_hydro_3_C_sf"/>
</dbReference>
<evidence type="ECO:0000259" key="5">
    <source>
        <dbReference type="SMART" id="SM01217"/>
    </source>
</evidence>
<dbReference type="Pfam" id="PF01915">
    <property type="entry name" value="Glyco_hydro_3_C"/>
    <property type="match status" value="1"/>
</dbReference>
<dbReference type="InterPro" id="IPR017853">
    <property type="entry name" value="GH"/>
</dbReference>
<organism evidence="6 7">
    <name type="scientific">Ktedonobacter racemifer DSM 44963</name>
    <dbReference type="NCBI Taxonomy" id="485913"/>
    <lineage>
        <taxon>Bacteria</taxon>
        <taxon>Bacillati</taxon>
        <taxon>Chloroflexota</taxon>
        <taxon>Ktedonobacteria</taxon>
        <taxon>Ktedonobacterales</taxon>
        <taxon>Ktedonobacteraceae</taxon>
        <taxon>Ktedonobacter</taxon>
    </lineage>
</organism>
<dbReference type="PRINTS" id="PR00133">
    <property type="entry name" value="GLHYDRLASE3"/>
</dbReference>
<dbReference type="PANTHER" id="PTHR42715:SF10">
    <property type="entry name" value="BETA-GLUCOSIDASE"/>
    <property type="match status" value="1"/>
</dbReference>
<dbReference type="OrthoDB" id="9805821at2"/>
<dbReference type="FunFam" id="2.60.40.10:FF:000495">
    <property type="entry name" value="Periplasmic beta-glucosidase"/>
    <property type="match status" value="1"/>
</dbReference>
<dbReference type="SUPFAM" id="SSF52279">
    <property type="entry name" value="Beta-D-glucan exohydrolase, C-terminal domain"/>
    <property type="match status" value="1"/>
</dbReference>
<dbReference type="AlphaFoldDB" id="D6TT50"/>
<dbReference type="InterPro" id="IPR026891">
    <property type="entry name" value="Fn3-like"/>
</dbReference>
<keyword evidence="4" id="KW-0326">Glycosidase</keyword>
<dbReference type="InterPro" id="IPR036962">
    <property type="entry name" value="Glyco_hydro_3_N_sf"/>
</dbReference>
<reference evidence="6 7" key="1">
    <citation type="journal article" date="2011" name="Stand. Genomic Sci.">
        <title>Non-contiguous finished genome sequence and contextual data of the filamentous soil bacterium Ktedonobacter racemifer type strain (SOSP1-21).</title>
        <authorList>
            <person name="Chang Y.J."/>
            <person name="Land M."/>
            <person name="Hauser L."/>
            <person name="Chertkov O."/>
            <person name="Del Rio T.G."/>
            <person name="Nolan M."/>
            <person name="Copeland A."/>
            <person name="Tice H."/>
            <person name="Cheng J.F."/>
            <person name="Lucas S."/>
            <person name="Han C."/>
            <person name="Goodwin L."/>
            <person name="Pitluck S."/>
            <person name="Ivanova N."/>
            <person name="Ovchinikova G."/>
            <person name="Pati A."/>
            <person name="Chen A."/>
            <person name="Palaniappan K."/>
            <person name="Mavromatis K."/>
            <person name="Liolios K."/>
            <person name="Brettin T."/>
            <person name="Fiebig A."/>
            <person name="Rohde M."/>
            <person name="Abt B."/>
            <person name="Goker M."/>
            <person name="Detter J.C."/>
            <person name="Woyke T."/>
            <person name="Bristow J."/>
            <person name="Eisen J.A."/>
            <person name="Markowitz V."/>
            <person name="Hugenholtz P."/>
            <person name="Kyrpides N.C."/>
            <person name="Klenk H.P."/>
            <person name="Lapidus A."/>
        </authorList>
    </citation>
    <scope>NUCLEOTIDE SEQUENCE [LARGE SCALE GENOMIC DNA]</scope>
    <source>
        <strain evidence="7">DSM 44963</strain>
    </source>
</reference>
<dbReference type="Gene3D" id="3.40.50.1700">
    <property type="entry name" value="Glycoside hydrolase family 3 C-terminal domain"/>
    <property type="match status" value="1"/>
</dbReference>
<dbReference type="Gene3D" id="2.60.40.10">
    <property type="entry name" value="Immunoglobulins"/>
    <property type="match status" value="1"/>
</dbReference>
<keyword evidence="2 4" id="KW-0378">Hydrolase</keyword>
<evidence type="ECO:0000313" key="6">
    <source>
        <dbReference type="EMBL" id="EFH83601.1"/>
    </source>
</evidence>
<dbReference type="InParanoid" id="D6TT50"/>
<dbReference type="InterPro" id="IPR001764">
    <property type="entry name" value="Glyco_hydro_3_N"/>
</dbReference>
<dbReference type="Pfam" id="PF00933">
    <property type="entry name" value="Glyco_hydro_3"/>
    <property type="match status" value="1"/>
</dbReference>
<sequence length="816" mass="89288">MDIKKLINDMTLEEKASLCSGHDMWHTKAIERLGISAILVSDGPHGLRKQPEGSDTFGINVSIPATCFPPACTTASSWDPDLLRQIGAAIGEECLQEQVSVLLGPGVNIKRNPLCGRNFEYYSEDPFLSGELAAAFIVGVQAQGIGTSLKHFAANNQETRRMTIDAIVDERALREIYLPGFEKAVKQAHPWTVMCAYNRLNGIYCSEQERLLTSILRAEWGFDGVLLTDWGACNDRTAGLAAGQDLEMPGGLDYNDQSIVAAVKSGLLAESVLDRSVERLLTLIARAQDNLRSDYHYNADEHHALARMAATQSAVLLKNDENILPLATSAKLAIIGNLAKKSRYQGSGSSLINPTRLEHALDVLGERSLNIAYADGYDRLSDNVDEQLLADACQVASSAEVVVVFVGLTELAESEGFDREHMRLPANQNILIERLAGVSENLIVVLLGGSPVEMPWIGSVKALLNMYLPGQAGGSAVVDLLFGNANPCGKLAETYPLRYTDTASARNFPGGPLTVEYRESIYIGYRYFDTARQDVLFPFGHGLSYTNVTYDRMALSAHTLTDKDTLQVSVIVTNSGSRAGAEIVQVYVRAVASTVFKPEKELKAFQKVLLQPGESTAIELTLDRQAFASYDVDTAAWLVESGEYEIIAGASSRDLRLKETVTIQSADCVPNRLEALADYYQLVTNKGKITDVAFAALYGQPLPTSNETARKPYTANSTLGDIKGTLIGRILYRIIINLAMKANTDGDLERQLATRKMLQRMMAEYPLRSIAISSGGMLTYGMMEGIVMMANRKFFRGVQKMLGSLPKRDRHLLSPR</sequence>
<proteinExistence type="inferred from homology"/>
<dbReference type="InterPro" id="IPR002772">
    <property type="entry name" value="Glyco_hydro_3_C"/>
</dbReference>
<dbReference type="STRING" id="485913.Krac_4588"/>
<keyword evidence="7" id="KW-1185">Reference proteome</keyword>
<dbReference type="InterPro" id="IPR050288">
    <property type="entry name" value="Cellulose_deg_GH3"/>
</dbReference>
<protein>
    <submittedName>
        <fullName evidence="6">Glycoside hydrolase family 3 domain protein</fullName>
    </submittedName>
</protein>
<dbReference type="EMBL" id="ADVG01000003">
    <property type="protein sequence ID" value="EFH83601.1"/>
    <property type="molecule type" value="Genomic_DNA"/>
</dbReference>
<evidence type="ECO:0000256" key="2">
    <source>
        <dbReference type="ARBA" id="ARBA00022801"/>
    </source>
</evidence>
<evidence type="ECO:0000256" key="4">
    <source>
        <dbReference type="RuleBase" id="RU361161"/>
    </source>
</evidence>
<dbReference type="GO" id="GO:0005975">
    <property type="term" value="P:carbohydrate metabolic process"/>
    <property type="evidence" value="ECO:0007669"/>
    <property type="project" value="InterPro"/>
</dbReference>
<evidence type="ECO:0000256" key="1">
    <source>
        <dbReference type="ARBA" id="ARBA00005336"/>
    </source>
</evidence>
<accession>D6TT50</accession>
<dbReference type="InterPro" id="IPR013783">
    <property type="entry name" value="Ig-like_fold"/>
</dbReference>
<dbReference type="GO" id="GO:0008422">
    <property type="term" value="F:beta-glucosidase activity"/>
    <property type="evidence" value="ECO:0007669"/>
    <property type="project" value="UniProtKB-ARBA"/>
</dbReference>
<feature type="domain" description="Fibronectin type III-like" evidence="5">
    <location>
        <begin position="582"/>
        <end position="652"/>
    </location>
</feature>
<gene>
    <name evidence="6" type="ORF">Krac_4588</name>
</gene>
<dbReference type="Pfam" id="PF14310">
    <property type="entry name" value="Fn3-like"/>
    <property type="match status" value="1"/>
</dbReference>
<dbReference type="SMART" id="SM01217">
    <property type="entry name" value="Fn3_like"/>
    <property type="match status" value="1"/>
</dbReference>
<name>D6TT50_KTERA</name>
<dbReference type="eggNOG" id="COG1472">
    <property type="taxonomic scope" value="Bacteria"/>
</dbReference>
<dbReference type="PROSITE" id="PS00775">
    <property type="entry name" value="GLYCOSYL_HYDROL_F3"/>
    <property type="match status" value="1"/>
</dbReference>
<evidence type="ECO:0000313" key="7">
    <source>
        <dbReference type="Proteomes" id="UP000004508"/>
    </source>
</evidence>
<evidence type="ECO:0000256" key="3">
    <source>
        <dbReference type="ARBA" id="ARBA00023277"/>
    </source>
</evidence>
<keyword evidence="3" id="KW-0119">Carbohydrate metabolism</keyword>
<dbReference type="Gene3D" id="3.20.20.300">
    <property type="entry name" value="Glycoside hydrolase, family 3, N-terminal domain"/>
    <property type="match status" value="1"/>
</dbReference>